<proteinExistence type="predicted"/>
<comment type="caution">
    <text evidence="1">The sequence shown here is derived from an EMBL/GenBank/DDBJ whole genome shotgun (WGS) entry which is preliminary data.</text>
</comment>
<accession>A0ABT2J550</accession>
<dbReference type="EMBL" id="JAFFZE010000006">
    <property type="protein sequence ID" value="MCT2582886.1"/>
    <property type="molecule type" value="Genomic_DNA"/>
</dbReference>
<name>A0ABT2J550_9PSEU</name>
<protein>
    <submittedName>
        <fullName evidence="1">Uncharacterized protein</fullName>
    </submittedName>
</protein>
<sequence>MRNRWSVFKDPVHYWTAVVDQGAPAMLAQFLDTVRRAGLTTGVYRRELVDGDAWDRDRRHHVVEASRIAVFEWDGGVVERETSCLRATTSEGVQLKHFPPLEVMWFPSRTWFSVSITPTTDLWWPWFFADGFPRGKVVDNRALAHRHTPRLNRFLAIVRATTLRMGGSWESDPATTFPGLYEQLDDHLLIRLDDDADAAAVPDPPPRRIVPVDRRNRWQVDGPVLRWAAEIPDTTTERWREFVEFVDIAAADTGMERLAVFDEYGEVIERELDCLADVAGKRHERHDQGVIGWGGRAGRLTVTLWSDVWLPWGAEVDNRVLAARNAPRLNEFLTWVRDAAVEQGGTWRLAEDGSAAWAVRQLDEHLLVRI</sequence>
<reference evidence="1 2" key="1">
    <citation type="submission" date="2021-02" db="EMBL/GenBank/DDBJ databases">
        <title>Actinophytocola xerophila sp. nov., isolated from soil of cotton cropping field.</title>
        <authorList>
            <person name="Huang R."/>
            <person name="Chen X."/>
            <person name="Ge X."/>
            <person name="Liu W."/>
        </authorList>
    </citation>
    <scope>NUCLEOTIDE SEQUENCE [LARGE SCALE GENOMIC DNA]</scope>
    <source>
        <strain evidence="1 2">S1-96</strain>
    </source>
</reference>
<evidence type="ECO:0000313" key="2">
    <source>
        <dbReference type="Proteomes" id="UP001156441"/>
    </source>
</evidence>
<evidence type="ECO:0000313" key="1">
    <source>
        <dbReference type="EMBL" id="MCT2582886.1"/>
    </source>
</evidence>
<organism evidence="1 2">
    <name type="scientific">Actinophytocola gossypii</name>
    <dbReference type="NCBI Taxonomy" id="2812003"/>
    <lineage>
        <taxon>Bacteria</taxon>
        <taxon>Bacillati</taxon>
        <taxon>Actinomycetota</taxon>
        <taxon>Actinomycetes</taxon>
        <taxon>Pseudonocardiales</taxon>
        <taxon>Pseudonocardiaceae</taxon>
    </lineage>
</organism>
<gene>
    <name evidence="1" type="ORF">JT362_07105</name>
</gene>
<dbReference type="Proteomes" id="UP001156441">
    <property type="component" value="Unassembled WGS sequence"/>
</dbReference>
<dbReference type="RefSeq" id="WP_260190221.1">
    <property type="nucleotide sequence ID" value="NZ_JAFFZE010000006.1"/>
</dbReference>
<keyword evidence="2" id="KW-1185">Reference proteome</keyword>